<evidence type="ECO:0000313" key="2">
    <source>
        <dbReference type="EMBL" id="MBS3061658.1"/>
    </source>
</evidence>
<sequence length="207" mass="22029">MELNVLHPLKAVQSGLDKPDVGLGFFLVLLPTLIAFLVMLLLGFPINFLLVVVNLFKGVANWIVLGIVIYILAYLVRGKEVAGRFSGILSAASLIWVLALIVTLIGIVFVLSLGSQVLDAVKTMATGVVSAEEAGKQLAVALANSSFSPAWGLGLFAFGILLAGLALLILFFLVSDMLPKSRLLTKLVVWAAALLIWLNLSAVIVSF</sequence>
<reference evidence="2" key="1">
    <citation type="submission" date="2021-03" db="EMBL/GenBank/DDBJ databases">
        <authorList>
            <person name="Jaffe A."/>
        </authorList>
    </citation>
    <scope>NUCLEOTIDE SEQUENCE</scope>
    <source>
        <strain evidence="2">RIFCSPLOWO2_01_FULL_AR10_48_17</strain>
    </source>
</reference>
<dbReference type="Proteomes" id="UP000675968">
    <property type="component" value="Unassembled WGS sequence"/>
</dbReference>
<evidence type="ECO:0000313" key="3">
    <source>
        <dbReference type="Proteomes" id="UP000675968"/>
    </source>
</evidence>
<feature type="transmembrane region" description="Helical" evidence="1">
    <location>
        <begin position="21"/>
        <end position="53"/>
    </location>
</feature>
<feature type="transmembrane region" description="Helical" evidence="1">
    <location>
        <begin position="59"/>
        <end position="76"/>
    </location>
</feature>
<keyword evidence="1" id="KW-0812">Transmembrane</keyword>
<evidence type="ECO:0008006" key="4">
    <source>
        <dbReference type="Google" id="ProtNLM"/>
    </source>
</evidence>
<reference evidence="2" key="2">
    <citation type="submission" date="2021-05" db="EMBL/GenBank/DDBJ databases">
        <title>Protein family content uncovers lineage relationships and bacterial pathway maintenance mechanisms in DPANN archaea.</title>
        <authorList>
            <person name="Castelle C.J."/>
            <person name="Meheust R."/>
            <person name="Jaffe A.L."/>
            <person name="Seitz K."/>
            <person name="Gong X."/>
            <person name="Baker B.J."/>
            <person name="Banfield J.F."/>
        </authorList>
    </citation>
    <scope>NUCLEOTIDE SEQUENCE</scope>
    <source>
        <strain evidence="2">RIFCSPLOWO2_01_FULL_AR10_48_17</strain>
    </source>
</reference>
<keyword evidence="1" id="KW-0472">Membrane</keyword>
<proteinExistence type="predicted"/>
<gene>
    <name evidence="2" type="ORF">J4215_03680</name>
</gene>
<dbReference type="AlphaFoldDB" id="A0A8T4L2V7"/>
<organism evidence="2 3">
    <name type="scientific">Candidatus Iainarchaeum sp</name>
    <dbReference type="NCBI Taxonomy" id="3101447"/>
    <lineage>
        <taxon>Archaea</taxon>
        <taxon>Candidatus Iainarchaeota</taxon>
        <taxon>Candidatus Iainarchaeia</taxon>
        <taxon>Candidatus Iainarchaeales</taxon>
        <taxon>Candidatus Iainarchaeaceae</taxon>
        <taxon>Candidatus Iainarchaeum</taxon>
    </lineage>
</organism>
<evidence type="ECO:0000256" key="1">
    <source>
        <dbReference type="SAM" id="Phobius"/>
    </source>
</evidence>
<keyword evidence="1" id="KW-1133">Transmembrane helix</keyword>
<protein>
    <recommendedName>
        <fullName evidence="4">Yip1 domain-containing protein</fullName>
    </recommendedName>
</protein>
<feature type="transmembrane region" description="Helical" evidence="1">
    <location>
        <begin position="88"/>
        <end position="114"/>
    </location>
</feature>
<dbReference type="EMBL" id="JAGVWC010000010">
    <property type="protein sequence ID" value="MBS3061658.1"/>
    <property type="molecule type" value="Genomic_DNA"/>
</dbReference>
<feature type="transmembrane region" description="Helical" evidence="1">
    <location>
        <begin position="150"/>
        <end position="175"/>
    </location>
</feature>
<accession>A0A8T4L2V7</accession>
<feature type="transmembrane region" description="Helical" evidence="1">
    <location>
        <begin position="187"/>
        <end position="205"/>
    </location>
</feature>
<name>A0A8T4L2V7_9ARCH</name>
<comment type="caution">
    <text evidence="2">The sequence shown here is derived from an EMBL/GenBank/DDBJ whole genome shotgun (WGS) entry which is preliminary data.</text>
</comment>